<protein>
    <submittedName>
        <fullName evidence="2">Uncharacterized protein</fullName>
    </submittedName>
</protein>
<accession>A0A2A6RLM0</accession>
<name>A0A2A6RLM0_9CHLR</name>
<sequence length="303" mass="34324">MAKKSSKQNQPNPALRLSTLSPRLKQLTADQALALPSLETELSRLTNGLKPASFLPILVNTLVLLPDQQQERINPSIGQWLQAQGLIDALAQLEANQNFTGTSRNLVRHWLEAAGTTLAPIEEVTPDDLFIAAYTVGNESQSSLALFWYKDERRRQVQSLMFLIDHEPPWEGALKDIAYKPFRNADIAMEEYFKVWEDAPDPPEELDRVDAMQQFWASLRQNQAQGIRLPVDFIAVLPQTLVALYTLSDHPEVSPLSQEELLALAQEGQSPERIRKEEQLHGYQMRRPDGSVMRIMRPPDEPL</sequence>
<feature type="compositionally biased region" description="Basic and acidic residues" evidence="1">
    <location>
        <begin position="270"/>
        <end position="280"/>
    </location>
</feature>
<dbReference type="EMBL" id="NQWI01000017">
    <property type="protein sequence ID" value="PDW04004.1"/>
    <property type="molecule type" value="Genomic_DNA"/>
</dbReference>
<feature type="region of interest" description="Disordered" evidence="1">
    <location>
        <begin position="267"/>
        <end position="303"/>
    </location>
</feature>
<reference evidence="3" key="1">
    <citation type="submission" date="2017-08" db="EMBL/GenBank/DDBJ databases">
        <authorList>
            <person name="Grouzdev D.S."/>
            <person name="Gaisin V.A."/>
            <person name="Rysina M.S."/>
            <person name="Gorlenko V.M."/>
        </authorList>
    </citation>
    <scope>NUCLEOTIDE SEQUENCE [LARGE SCALE GENOMIC DNA]</scope>
    <source>
        <strain evidence="3">Kir15-3F</strain>
    </source>
</reference>
<keyword evidence="3" id="KW-1185">Reference proteome</keyword>
<evidence type="ECO:0000313" key="2">
    <source>
        <dbReference type="EMBL" id="PDW04004.1"/>
    </source>
</evidence>
<organism evidence="2 3">
    <name type="scientific">Candidatus Viridilinea mediisalina</name>
    <dbReference type="NCBI Taxonomy" id="2024553"/>
    <lineage>
        <taxon>Bacteria</taxon>
        <taxon>Bacillati</taxon>
        <taxon>Chloroflexota</taxon>
        <taxon>Chloroflexia</taxon>
        <taxon>Chloroflexales</taxon>
        <taxon>Chloroflexineae</taxon>
        <taxon>Oscillochloridaceae</taxon>
        <taxon>Candidatus Viridilinea</taxon>
    </lineage>
</organism>
<evidence type="ECO:0000256" key="1">
    <source>
        <dbReference type="SAM" id="MobiDB-lite"/>
    </source>
</evidence>
<dbReference type="RefSeq" id="WP_097643175.1">
    <property type="nucleotide sequence ID" value="NZ_NQWI01000017.1"/>
</dbReference>
<gene>
    <name evidence="2" type="ORF">CJ255_05960</name>
</gene>
<dbReference type="Proteomes" id="UP000220527">
    <property type="component" value="Unassembled WGS sequence"/>
</dbReference>
<dbReference type="AlphaFoldDB" id="A0A2A6RLM0"/>
<proteinExistence type="predicted"/>
<comment type="caution">
    <text evidence="2">The sequence shown here is derived from an EMBL/GenBank/DDBJ whole genome shotgun (WGS) entry which is preliminary data.</text>
</comment>
<evidence type="ECO:0000313" key="3">
    <source>
        <dbReference type="Proteomes" id="UP000220527"/>
    </source>
</evidence>